<dbReference type="InterPro" id="IPR006047">
    <property type="entry name" value="GH13_cat_dom"/>
</dbReference>
<gene>
    <name evidence="6" type="primary">treC</name>
    <name evidence="6" type="ORF">ACFQNG_11205</name>
</gene>
<comment type="caution">
    <text evidence="6">The sequence shown here is derived from an EMBL/GenBank/DDBJ whole genome shotgun (WGS) entry which is preliminary data.</text>
</comment>
<evidence type="ECO:0000256" key="4">
    <source>
        <dbReference type="NCBIfam" id="TIGR02403"/>
    </source>
</evidence>
<dbReference type="Proteomes" id="UP001596500">
    <property type="component" value="Unassembled WGS sequence"/>
</dbReference>
<dbReference type="Gene3D" id="2.60.40.1180">
    <property type="entry name" value="Golgi alpha-mannosidase II"/>
    <property type="match status" value="1"/>
</dbReference>
<dbReference type="NCBIfam" id="TIGR02403">
    <property type="entry name" value="trehalose_treC"/>
    <property type="match status" value="1"/>
</dbReference>
<protein>
    <recommendedName>
        <fullName evidence="4">Alpha,alpha-phosphotrehalase</fullName>
        <ecNumber evidence="4">3.2.1.93</ecNumber>
    </recommendedName>
</protein>
<dbReference type="InterPro" id="IPR013780">
    <property type="entry name" value="Glyco_hydro_b"/>
</dbReference>
<keyword evidence="3 6" id="KW-0326">Glycosidase</keyword>
<sequence>MKKDWKKSVVYQIYPKSFRSSCGKSTGDLKGIIEKLDYLAFLGVDYLWLTPIYKSPQHDNGYDVSDYYAIDESYGTMKEFEELITEAKKRDMGIMMDIVVNHTSTEHKWFQEARKSKDNPYRNFYIWRDEPNNWQSKFGGSAWQYDQTTGQYYLHLFDQTQADLNWENQDVRREVYNMMKFWAEKGVSGFRLDVINLISKEPSFPNDTGEGATQDGRKYYTDGPRVHEFLQEMHREVFEGTNIITVGEMSSTTIDNCIKYSNPDRKELNMTFSFHHLKVDYPDGQKWVKADFDFLRLKEIMSEWQIGMHQGGGWNAIFWCNHDQPRIVSRFGNDTRYREESAKMLATALHMLQGTPYIYQGEEIGMTNPQFEKIEEYRDVETLNIYKMKNRQGESHAEIMEAIKQKSRDNSRTPMQWNDSANAGFSTGTPWINPAPNYQEINVKKAMQDPHSILYHYKKLIELRKTIDVITNGNYELLLKDHPRIWAYIRSTENEALLVVNNFYGEEAEFTLPDEVNWKGWKSEVLISNYVNSPEEYKHISLRPYESIVYRFTR</sequence>
<evidence type="ECO:0000256" key="3">
    <source>
        <dbReference type="ARBA" id="ARBA00023295"/>
    </source>
</evidence>
<dbReference type="CDD" id="cd11333">
    <property type="entry name" value="AmyAc_SI_OligoGlu_DGase"/>
    <property type="match status" value="1"/>
</dbReference>
<keyword evidence="7" id="KW-1185">Reference proteome</keyword>
<name>A0ABW2RL24_9BACL</name>
<organism evidence="6 7">
    <name type="scientific">Laceyella putida</name>
    <dbReference type="NCBI Taxonomy" id="110101"/>
    <lineage>
        <taxon>Bacteria</taxon>
        <taxon>Bacillati</taxon>
        <taxon>Bacillota</taxon>
        <taxon>Bacilli</taxon>
        <taxon>Bacillales</taxon>
        <taxon>Thermoactinomycetaceae</taxon>
        <taxon>Laceyella</taxon>
    </lineage>
</organism>
<evidence type="ECO:0000256" key="1">
    <source>
        <dbReference type="ARBA" id="ARBA00008061"/>
    </source>
</evidence>
<feature type="domain" description="Glycosyl hydrolase family 13 catalytic" evidence="5">
    <location>
        <begin position="12"/>
        <end position="412"/>
    </location>
</feature>
<reference evidence="7" key="1">
    <citation type="journal article" date="2019" name="Int. J. Syst. Evol. Microbiol.">
        <title>The Global Catalogue of Microorganisms (GCM) 10K type strain sequencing project: providing services to taxonomists for standard genome sequencing and annotation.</title>
        <authorList>
            <consortium name="The Broad Institute Genomics Platform"/>
            <consortium name="The Broad Institute Genome Sequencing Center for Infectious Disease"/>
            <person name="Wu L."/>
            <person name="Ma J."/>
        </authorList>
    </citation>
    <scope>NUCLEOTIDE SEQUENCE [LARGE SCALE GENOMIC DNA]</scope>
    <source>
        <strain evidence="7">CGMCC 1.12942</strain>
    </source>
</reference>
<dbReference type="InterPro" id="IPR017853">
    <property type="entry name" value="GH"/>
</dbReference>
<comment type="similarity">
    <text evidence="1">Belongs to the glycosyl hydrolase 13 family.</text>
</comment>
<dbReference type="InterPro" id="IPR012769">
    <property type="entry name" value="Trehalose_TreC"/>
</dbReference>
<keyword evidence="2 6" id="KW-0378">Hydrolase</keyword>
<dbReference type="SUPFAM" id="SSF51445">
    <property type="entry name" value="(Trans)glycosidases"/>
    <property type="match status" value="1"/>
</dbReference>
<dbReference type="NCBIfam" id="NF008183">
    <property type="entry name" value="PRK10933.1"/>
    <property type="match status" value="1"/>
</dbReference>
<dbReference type="PANTHER" id="PTHR10357">
    <property type="entry name" value="ALPHA-AMYLASE FAMILY MEMBER"/>
    <property type="match status" value="1"/>
</dbReference>
<proteinExistence type="inferred from homology"/>
<dbReference type="EC" id="3.2.1.93" evidence="4"/>
<accession>A0ABW2RL24</accession>
<evidence type="ECO:0000256" key="2">
    <source>
        <dbReference type="ARBA" id="ARBA00022801"/>
    </source>
</evidence>
<dbReference type="SMART" id="SM00642">
    <property type="entry name" value="Aamy"/>
    <property type="match status" value="1"/>
</dbReference>
<dbReference type="InterPro" id="IPR056300">
    <property type="entry name" value="SusG-like_C"/>
</dbReference>
<dbReference type="GO" id="GO:0008788">
    <property type="term" value="F:alpha,alpha-phosphotrehalase activity"/>
    <property type="evidence" value="ECO:0007669"/>
    <property type="project" value="UniProtKB-EC"/>
</dbReference>
<evidence type="ECO:0000313" key="7">
    <source>
        <dbReference type="Proteomes" id="UP001596500"/>
    </source>
</evidence>
<dbReference type="EMBL" id="JBHTBW010000032">
    <property type="protein sequence ID" value="MFC7441680.1"/>
    <property type="molecule type" value="Genomic_DNA"/>
</dbReference>
<dbReference type="Gene3D" id="3.90.400.10">
    <property type="entry name" value="Oligo-1,6-glucosidase, Domain 2"/>
    <property type="match status" value="1"/>
</dbReference>
<dbReference type="Pfam" id="PF23915">
    <property type="entry name" value="SusG_C"/>
    <property type="match status" value="1"/>
</dbReference>
<dbReference type="RefSeq" id="WP_379865033.1">
    <property type="nucleotide sequence ID" value="NZ_JBHTBW010000032.1"/>
</dbReference>
<evidence type="ECO:0000313" key="6">
    <source>
        <dbReference type="EMBL" id="MFC7441680.1"/>
    </source>
</evidence>
<dbReference type="InterPro" id="IPR045857">
    <property type="entry name" value="O16G_dom_2"/>
</dbReference>
<evidence type="ECO:0000259" key="5">
    <source>
        <dbReference type="SMART" id="SM00642"/>
    </source>
</evidence>
<dbReference type="PANTHER" id="PTHR10357:SF217">
    <property type="entry name" value="TREHALOSE-6-PHOSPHATE HYDROLASE"/>
    <property type="match status" value="1"/>
</dbReference>
<dbReference type="Gene3D" id="3.20.20.80">
    <property type="entry name" value="Glycosidases"/>
    <property type="match status" value="1"/>
</dbReference>
<dbReference type="SUPFAM" id="SSF51011">
    <property type="entry name" value="Glycosyl hydrolase domain"/>
    <property type="match status" value="1"/>
</dbReference>
<dbReference type="Pfam" id="PF00128">
    <property type="entry name" value="Alpha-amylase"/>
    <property type="match status" value="1"/>
</dbReference>